<evidence type="ECO:0000256" key="1">
    <source>
        <dbReference type="SAM" id="MobiDB-lite"/>
    </source>
</evidence>
<comment type="caution">
    <text evidence="2">The sequence shown here is derived from an EMBL/GenBank/DDBJ whole genome shotgun (WGS) entry which is preliminary data.</text>
</comment>
<evidence type="ECO:0000313" key="3">
    <source>
        <dbReference type="Proteomes" id="UP000548476"/>
    </source>
</evidence>
<accession>A0A841FE22</accession>
<organism evidence="2 3">
    <name type="scientific">Phytomonospora endophytica</name>
    <dbReference type="NCBI Taxonomy" id="714109"/>
    <lineage>
        <taxon>Bacteria</taxon>
        <taxon>Bacillati</taxon>
        <taxon>Actinomycetota</taxon>
        <taxon>Actinomycetes</taxon>
        <taxon>Micromonosporales</taxon>
        <taxon>Micromonosporaceae</taxon>
        <taxon>Phytomonospora</taxon>
    </lineage>
</organism>
<feature type="compositionally biased region" description="Basic and acidic residues" evidence="1">
    <location>
        <begin position="1"/>
        <end position="22"/>
    </location>
</feature>
<feature type="region of interest" description="Disordered" evidence="1">
    <location>
        <begin position="1"/>
        <end position="35"/>
    </location>
</feature>
<dbReference type="RefSeq" id="WP_184786622.1">
    <property type="nucleotide sequence ID" value="NZ_BONT01000013.1"/>
</dbReference>
<sequence>MSRTDRTKPLWVRHAEHDPRPVHDHRHGPCDLPPRPSRLLDETRCRWEHPGALTFTRRCCSGCAVRGCIRERQAMTKTANRKARYAGRRAVRRHATGDNAD</sequence>
<gene>
    <name evidence="2" type="ORF">HNR73_001605</name>
</gene>
<protein>
    <submittedName>
        <fullName evidence="2">Uncharacterized protein</fullName>
    </submittedName>
</protein>
<keyword evidence="3" id="KW-1185">Reference proteome</keyword>
<reference evidence="2 3" key="1">
    <citation type="submission" date="2020-08" db="EMBL/GenBank/DDBJ databases">
        <title>Genomic Encyclopedia of Type Strains, Phase IV (KMG-IV): sequencing the most valuable type-strain genomes for metagenomic binning, comparative biology and taxonomic classification.</title>
        <authorList>
            <person name="Goeker M."/>
        </authorList>
    </citation>
    <scope>NUCLEOTIDE SEQUENCE [LARGE SCALE GENOMIC DNA]</scope>
    <source>
        <strain evidence="2 3">YIM 65646</strain>
    </source>
</reference>
<feature type="region of interest" description="Disordered" evidence="1">
    <location>
        <begin position="79"/>
        <end position="101"/>
    </location>
</feature>
<dbReference type="AlphaFoldDB" id="A0A841FE22"/>
<feature type="compositionally biased region" description="Basic residues" evidence="1">
    <location>
        <begin position="79"/>
        <end position="94"/>
    </location>
</feature>
<proteinExistence type="predicted"/>
<dbReference type="Proteomes" id="UP000548476">
    <property type="component" value="Unassembled WGS sequence"/>
</dbReference>
<name>A0A841FE22_9ACTN</name>
<dbReference type="EMBL" id="JACHGT010000003">
    <property type="protein sequence ID" value="MBB6033755.1"/>
    <property type="molecule type" value="Genomic_DNA"/>
</dbReference>
<evidence type="ECO:0000313" key="2">
    <source>
        <dbReference type="EMBL" id="MBB6033755.1"/>
    </source>
</evidence>